<name>A0A101NTI1_9ACTN</name>
<protein>
    <submittedName>
        <fullName evidence="2">Uncharacterized protein</fullName>
    </submittedName>
</protein>
<sequence>MTEKPAPTPERGRHPSGSSPALVDMPHQALPVTRSGAPGAVPDGTPGVEASFLFNDILGKLPGFPGVVPPPIVSSIF</sequence>
<organism evidence="2 3">
    <name type="scientific">Streptomyces yokosukanensis</name>
    <dbReference type="NCBI Taxonomy" id="67386"/>
    <lineage>
        <taxon>Bacteria</taxon>
        <taxon>Bacillati</taxon>
        <taxon>Actinomycetota</taxon>
        <taxon>Actinomycetes</taxon>
        <taxon>Kitasatosporales</taxon>
        <taxon>Streptomycetaceae</taxon>
        <taxon>Streptomyces</taxon>
    </lineage>
</organism>
<dbReference type="Proteomes" id="UP000053127">
    <property type="component" value="Unassembled WGS sequence"/>
</dbReference>
<dbReference type="EMBL" id="LMWN01000068">
    <property type="protein sequence ID" value="KUM99088.1"/>
    <property type="molecule type" value="Genomic_DNA"/>
</dbReference>
<evidence type="ECO:0000313" key="3">
    <source>
        <dbReference type="Proteomes" id="UP000053127"/>
    </source>
</evidence>
<dbReference type="AlphaFoldDB" id="A0A101NTI1"/>
<dbReference type="STRING" id="67386.AQI95_40585"/>
<evidence type="ECO:0000256" key="1">
    <source>
        <dbReference type="SAM" id="MobiDB-lite"/>
    </source>
</evidence>
<reference evidence="2 3" key="1">
    <citation type="submission" date="2015-10" db="EMBL/GenBank/DDBJ databases">
        <title>Draft genome sequence of Streptomyces yokosukanensis DSM 40224, type strain for the species Streptomyces yokosukanensis.</title>
        <authorList>
            <person name="Ruckert C."/>
            <person name="Winkler A."/>
            <person name="Kalinowski J."/>
            <person name="Kampfer P."/>
            <person name="Glaeser S."/>
        </authorList>
    </citation>
    <scope>NUCLEOTIDE SEQUENCE [LARGE SCALE GENOMIC DNA]</scope>
    <source>
        <strain evidence="2 3">DSM 40224</strain>
    </source>
</reference>
<dbReference type="RefSeq" id="WP_067135994.1">
    <property type="nucleotide sequence ID" value="NZ_JBFACD010000015.1"/>
</dbReference>
<comment type="caution">
    <text evidence="2">The sequence shown here is derived from an EMBL/GenBank/DDBJ whole genome shotgun (WGS) entry which is preliminary data.</text>
</comment>
<keyword evidence="3" id="KW-1185">Reference proteome</keyword>
<gene>
    <name evidence="2" type="ORF">AQI95_40585</name>
</gene>
<accession>A0A101NTI1</accession>
<feature type="region of interest" description="Disordered" evidence="1">
    <location>
        <begin position="1"/>
        <end position="25"/>
    </location>
</feature>
<proteinExistence type="predicted"/>
<evidence type="ECO:0000313" key="2">
    <source>
        <dbReference type="EMBL" id="KUM99088.1"/>
    </source>
</evidence>